<protein>
    <submittedName>
        <fullName evidence="1">Uncharacterized protein</fullName>
    </submittedName>
</protein>
<organism evidence="1 2">
    <name type="scientific">Actinocorallia herbida</name>
    <dbReference type="NCBI Taxonomy" id="58109"/>
    <lineage>
        <taxon>Bacteria</taxon>
        <taxon>Bacillati</taxon>
        <taxon>Actinomycetota</taxon>
        <taxon>Actinomycetes</taxon>
        <taxon>Streptosporangiales</taxon>
        <taxon>Thermomonosporaceae</taxon>
        <taxon>Actinocorallia</taxon>
    </lineage>
</organism>
<accession>A0A3N1D8A4</accession>
<dbReference type="AlphaFoldDB" id="A0A3N1D8A4"/>
<dbReference type="Proteomes" id="UP000272400">
    <property type="component" value="Unassembled WGS sequence"/>
</dbReference>
<evidence type="ECO:0000313" key="2">
    <source>
        <dbReference type="Proteomes" id="UP000272400"/>
    </source>
</evidence>
<dbReference type="RefSeq" id="WP_123668803.1">
    <property type="nucleotide sequence ID" value="NZ_RJKE01000001.1"/>
</dbReference>
<sequence>MVKLIRTALPLIEASIRRTSVFTKIPAAVTSVCAAVAEEALKNGDAWPARSVSDLRKRAKNALTEEEALRALVELFEVTLRDFEKNHPESRLTERFLL</sequence>
<reference evidence="1 2" key="1">
    <citation type="submission" date="2018-11" db="EMBL/GenBank/DDBJ databases">
        <title>Sequencing the genomes of 1000 actinobacteria strains.</title>
        <authorList>
            <person name="Klenk H.-P."/>
        </authorList>
    </citation>
    <scope>NUCLEOTIDE SEQUENCE [LARGE SCALE GENOMIC DNA]</scope>
    <source>
        <strain evidence="1 2">DSM 44254</strain>
    </source>
</reference>
<dbReference type="EMBL" id="RJKE01000001">
    <property type="protein sequence ID" value="ROO89762.1"/>
    <property type="molecule type" value="Genomic_DNA"/>
</dbReference>
<evidence type="ECO:0000313" key="1">
    <source>
        <dbReference type="EMBL" id="ROO89762.1"/>
    </source>
</evidence>
<gene>
    <name evidence="1" type="ORF">EDD29_7470</name>
</gene>
<name>A0A3N1D8A4_9ACTN</name>
<proteinExistence type="predicted"/>
<keyword evidence="2" id="KW-1185">Reference proteome</keyword>
<comment type="caution">
    <text evidence="1">The sequence shown here is derived from an EMBL/GenBank/DDBJ whole genome shotgun (WGS) entry which is preliminary data.</text>
</comment>